<organism evidence="4 5">
    <name type="scientific">Castellaniella hirudinis</name>
    <dbReference type="NCBI Taxonomy" id="1144617"/>
    <lineage>
        <taxon>Bacteria</taxon>
        <taxon>Pseudomonadati</taxon>
        <taxon>Pseudomonadota</taxon>
        <taxon>Betaproteobacteria</taxon>
        <taxon>Burkholderiales</taxon>
        <taxon>Alcaligenaceae</taxon>
        <taxon>Castellaniella</taxon>
    </lineage>
</organism>
<sequence length="313" mass="33289">MSEPGESVPPQGRSQTEGAAWGQPSVPTLAVVGTGLIGGSFAAALRRVGQVGRVLGVGRTPASLQRARDLGLIDEIADLSYAAAEADLIFLATPVGAMAPILRDLAPVLRPDALVTDAGSTKADVARLAQDILGDRYTQFIPGHPIAGSEMTGPEAADPMLYHGRKVVLTPFDETPGVLQHRLIRAWEACGARVALMTPEAHDRALAAVSHVPHFLAAAYMAGIVRSDDADTRLNLAGTGFRDFTRIAAGSAEVWRDIFLSNRTAVLRELDDFEQALRLLRTSLEGEPDAAALEAQLEQAALARRFWGGRSQM</sequence>
<dbReference type="InterPro" id="IPR003099">
    <property type="entry name" value="Prephen_DH"/>
</dbReference>
<evidence type="ECO:0000256" key="2">
    <source>
        <dbReference type="SAM" id="MobiDB-lite"/>
    </source>
</evidence>
<dbReference type="InterPro" id="IPR008927">
    <property type="entry name" value="6-PGluconate_DH-like_C_sf"/>
</dbReference>
<dbReference type="Proteomes" id="UP001595756">
    <property type="component" value="Unassembled WGS sequence"/>
</dbReference>
<gene>
    <name evidence="4" type="ORF">ACFO0J_13845</name>
</gene>
<dbReference type="InterPro" id="IPR046826">
    <property type="entry name" value="PDH_N"/>
</dbReference>
<dbReference type="SUPFAM" id="SSF48179">
    <property type="entry name" value="6-phosphogluconate dehydrogenase C-terminal domain-like"/>
    <property type="match status" value="1"/>
</dbReference>
<dbReference type="InterPro" id="IPR036291">
    <property type="entry name" value="NAD(P)-bd_dom_sf"/>
</dbReference>
<dbReference type="PANTHER" id="PTHR21363:SF0">
    <property type="entry name" value="PREPHENATE DEHYDROGENASE [NADP(+)]"/>
    <property type="match status" value="1"/>
</dbReference>
<comment type="caution">
    <text evidence="4">The sequence shown here is derived from an EMBL/GenBank/DDBJ whole genome shotgun (WGS) entry which is preliminary data.</text>
</comment>
<keyword evidence="1" id="KW-0560">Oxidoreductase</keyword>
<dbReference type="EMBL" id="JBHSDY010000010">
    <property type="protein sequence ID" value="MFC4299125.1"/>
    <property type="molecule type" value="Genomic_DNA"/>
</dbReference>
<feature type="region of interest" description="Disordered" evidence="2">
    <location>
        <begin position="1"/>
        <end position="21"/>
    </location>
</feature>
<dbReference type="Gene3D" id="1.10.3660.10">
    <property type="entry name" value="6-phosphogluconate dehydrogenase C-terminal like domain"/>
    <property type="match status" value="1"/>
</dbReference>
<reference evidence="5" key="1">
    <citation type="journal article" date="2019" name="Int. J. Syst. Evol. Microbiol.">
        <title>The Global Catalogue of Microorganisms (GCM) 10K type strain sequencing project: providing services to taxonomists for standard genome sequencing and annotation.</title>
        <authorList>
            <consortium name="The Broad Institute Genomics Platform"/>
            <consortium name="The Broad Institute Genome Sequencing Center for Infectious Disease"/>
            <person name="Wu L."/>
            <person name="Ma J."/>
        </authorList>
    </citation>
    <scope>NUCLEOTIDE SEQUENCE [LARGE SCALE GENOMIC DNA]</scope>
    <source>
        <strain evidence="5">CGMCC 1.19029</strain>
    </source>
</reference>
<name>A0ABV8S231_9BURK</name>
<evidence type="ECO:0000313" key="4">
    <source>
        <dbReference type="EMBL" id="MFC4299125.1"/>
    </source>
</evidence>
<proteinExistence type="predicted"/>
<dbReference type="SUPFAM" id="SSF51735">
    <property type="entry name" value="NAD(P)-binding Rossmann-fold domains"/>
    <property type="match status" value="1"/>
</dbReference>
<evidence type="ECO:0000256" key="1">
    <source>
        <dbReference type="ARBA" id="ARBA00023002"/>
    </source>
</evidence>
<dbReference type="InterPro" id="IPR046825">
    <property type="entry name" value="PDH_C"/>
</dbReference>
<protein>
    <submittedName>
        <fullName evidence="4">Prephenate dehydrogenase</fullName>
    </submittedName>
</protein>
<keyword evidence="5" id="KW-1185">Reference proteome</keyword>
<dbReference type="RefSeq" id="WP_376813682.1">
    <property type="nucleotide sequence ID" value="NZ_JBHSDY010000010.1"/>
</dbReference>
<dbReference type="Gene3D" id="3.40.50.720">
    <property type="entry name" value="NAD(P)-binding Rossmann-like Domain"/>
    <property type="match status" value="1"/>
</dbReference>
<dbReference type="PANTHER" id="PTHR21363">
    <property type="entry name" value="PREPHENATE DEHYDROGENASE"/>
    <property type="match status" value="1"/>
</dbReference>
<evidence type="ECO:0000313" key="5">
    <source>
        <dbReference type="Proteomes" id="UP001595756"/>
    </source>
</evidence>
<dbReference type="Pfam" id="PF20463">
    <property type="entry name" value="PDH_C"/>
    <property type="match status" value="1"/>
</dbReference>
<dbReference type="InterPro" id="IPR050812">
    <property type="entry name" value="Preph/Arog_dehydrog"/>
</dbReference>
<feature type="domain" description="Prephenate/arogenate dehydrogenase" evidence="3">
    <location>
        <begin position="27"/>
        <end position="313"/>
    </location>
</feature>
<accession>A0ABV8S231</accession>
<dbReference type="Pfam" id="PF02153">
    <property type="entry name" value="PDH_N"/>
    <property type="match status" value="1"/>
</dbReference>
<evidence type="ECO:0000259" key="3">
    <source>
        <dbReference type="PROSITE" id="PS51176"/>
    </source>
</evidence>
<dbReference type="PROSITE" id="PS51176">
    <property type="entry name" value="PDH_ADH"/>
    <property type="match status" value="1"/>
</dbReference>